<dbReference type="Pfam" id="PF07075">
    <property type="entry name" value="NamZ_N"/>
    <property type="match status" value="1"/>
</dbReference>
<accession>A0A841H1F5</accession>
<proteinExistence type="predicted"/>
<feature type="domain" description="Peptidoglycan beta-N-acetylmuramidase NamZ C-terminal" evidence="2">
    <location>
        <begin position="281"/>
        <end position="432"/>
    </location>
</feature>
<dbReference type="Proteomes" id="UP000582837">
    <property type="component" value="Unassembled WGS sequence"/>
</dbReference>
<dbReference type="GO" id="GO:0033922">
    <property type="term" value="F:peptidoglycan beta-N-acetylmuramidase activity"/>
    <property type="evidence" value="ECO:0007669"/>
    <property type="project" value="InterPro"/>
</dbReference>
<reference evidence="3 4" key="1">
    <citation type="submission" date="2020-08" db="EMBL/GenBank/DDBJ databases">
        <title>Genomic Encyclopedia of Type Strains, Phase IV (KMG-IV): sequencing the most valuable type-strain genomes for metagenomic binning, comparative biology and taxonomic classification.</title>
        <authorList>
            <person name="Goeker M."/>
        </authorList>
    </citation>
    <scope>NUCLEOTIDE SEQUENCE [LARGE SCALE GENOMIC DNA]</scope>
    <source>
        <strain evidence="3 4">DSM 29007</strain>
    </source>
</reference>
<dbReference type="PANTHER" id="PTHR42915:SF1">
    <property type="entry name" value="PEPTIDOGLYCAN BETA-N-ACETYLMURAMIDASE NAMZ"/>
    <property type="match status" value="1"/>
</dbReference>
<dbReference type="PANTHER" id="PTHR42915">
    <property type="entry name" value="HYPOTHETICAL 460 KDA PROTEIN IN FEUA-SIGW INTERGENIC REGION [PRECURSOR]"/>
    <property type="match status" value="1"/>
</dbReference>
<dbReference type="InterPro" id="IPR008302">
    <property type="entry name" value="NamZ"/>
</dbReference>
<dbReference type="InterPro" id="IPR048503">
    <property type="entry name" value="NamZ_C"/>
</dbReference>
<name>A0A841H1F5_9BACT</name>
<gene>
    <name evidence="3" type="ORF">HNQ61_003443</name>
</gene>
<dbReference type="Gene3D" id="3.90.1150.140">
    <property type="match status" value="1"/>
</dbReference>
<evidence type="ECO:0000313" key="3">
    <source>
        <dbReference type="EMBL" id="MBB6071804.1"/>
    </source>
</evidence>
<dbReference type="Pfam" id="PF20732">
    <property type="entry name" value="NamZ_C"/>
    <property type="match status" value="1"/>
</dbReference>
<dbReference type="AlphaFoldDB" id="A0A841H1F5"/>
<protein>
    <submittedName>
        <fullName evidence="3">Uncharacterized protein YbbC (DUF1343 family)</fullName>
    </submittedName>
</protein>
<sequence length="435" mass="48122">MMTFADVARPVAVLAAGVAMAAPFVIRDRAPSQAPPAPAAVVAPVRQEQGPVLPGIEVLLRDSLHLVRGKRVGLITNHTAVTRDGRTSIDVLHSHPEVRLVALFGPEHGIRGNVDGGDPVASGRDPRTGVPVYSLYGATQRPTAAMLRGIDVLLFDMQDIGARPYTYVWTMTMAMEEAARRGIPFIVLDRPNPVTSRAEGPLMQYDMRTRGPLITGAYPVPLRHGMTAGELARYVNGEYRLGTQLKVIPVDNWRGDQWFDQTGLRWINPSPNIRTMDAALAFSGLVMLETTNLSIGRGTATPFGYVGAPYIDNQELLRRVRRYNLPGVEFALAEFTPRGTDWMQFPNRRCRGVSLRITDRNAFKPVLTGLVFLSEIQKMNPSQLGMGPMLQMLGSRWAPAAVRAGQDPREIYARWERENAEWNTVRAKYALYPGE</sequence>
<comment type="caution">
    <text evidence="3">The sequence shown here is derived from an EMBL/GenBank/DDBJ whole genome shotgun (WGS) entry which is preliminary data.</text>
</comment>
<dbReference type="InterPro" id="IPR048502">
    <property type="entry name" value="NamZ_N"/>
</dbReference>
<evidence type="ECO:0000259" key="1">
    <source>
        <dbReference type="Pfam" id="PF07075"/>
    </source>
</evidence>
<dbReference type="Gene3D" id="3.40.50.12170">
    <property type="entry name" value="Uncharacterised protein PF07075, DUF1343"/>
    <property type="match status" value="1"/>
</dbReference>
<evidence type="ECO:0000313" key="4">
    <source>
        <dbReference type="Proteomes" id="UP000582837"/>
    </source>
</evidence>
<dbReference type="PIRSF" id="PIRSF016719">
    <property type="entry name" value="UCP016719"/>
    <property type="match status" value="1"/>
</dbReference>
<evidence type="ECO:0000259" key="2">
    <source>
        <dbReference type="Pfam" id="PF20732"/>
    </source>
</evidence>
<feature type="domain" description="Peptidoglycan beta-N-acetylmuramidase NamZ N-terminal" evidence="1">
    <location>
        <begin position="72"/>
        <end position="276"/>
    </location>
</feature>
<organism evidence="3 4">
    <name type="scientific">Longimicrobium terrae</name>
    <dbReference type="NCBI Taxonomy" id="1639882"/>
    <lineage>
        <taxon>Bacteria</taxon>
        <taxon>Pseudomonadati</taxon>
        <taxon>Gemmatimonadota</taxon>
        <taxon>Longimicrobiia</taxon>
        <taxon>Longimicrobiales</taxon>
        <taxon>Longimicrobiaceae</taxon>
        <taxon>Longimicrobium</taxon>
    </lineage>
</organism>
<dbReference type="EMBL" id="JACHIA010000010">
    <property type="protein sequence ID" value="MBB6071804.1"/>
    <property type="molecule type" value="Genomic_DNA"/>
</dbReference>
<keyword evidence="4" id="KW-1185">Reference proteome</keyword>